<sequence length="70" mass="7429">MKKLFIAGLGAMTFAATLAVMPQEASAAACAVGRYHAGCVGYRGAAVVHRAPARVCRTVWTGRVRRTVCY</sequence>
<feature type="chain" id="PRO_5046804180" evidence="1">
    <location>
        <begin position="28"/>
        <end position="70"/>
    </location>
</feature>
<reference evidence="2 3" key="1">
    <citation type="journal article" date="2023" name="Int. J. Syst. Evol. Microbiol.">
        <title>Methylocystis iwaonis sp. nov., a type II methane-oxidizing bacterium from surface soil of a rice paddy field in Japan, and emended description of the genus Methylocystis (ex Whittenbury et al. 1970) Bowman et al. 1993.</title>
        <authorList>
            <person name="Kaise H."/>
            <person name="Sawadogo J.B."/>
            <person name="Alam M.S."/>
            <person name="Ueno C."/>
            <person name="Dianou D."/>
            <person name="Shinjo R."/>
            <person name="Asakawa S."/>
        </authorList>
    </citation>
    <scope>NUCLEOTIDE SEQUENCE [LARGE SCALE GENOMIC DNA]</scope>
    <source>
        <strain evidence="2 3">SS37A-Re</strain>
    </source>
</reference>
<evidence type="ECO:0000313" key="2">
    <source>
        <dbReference type="EMBL" id="BDV34267.1"/>
    </source>
</evidence>
<proteinExistence type="predicted"/>
<protein>
    <submittedName>
        <fullName evidence="2">Uncharacterized protein</fullName>
    </submittedName>
</protein>
<evidence type="ECO:0000256" key="1">
    <source>
        <dbReference type="SAM" id="SignalP"/>
    </source>
</evidence>
<keyword evidence="3" id="KW-1185">Reference proteome</keyword>
<accession>A0ABM8E8G6</accession>
<feature type="signal peptide" evidence="1">
    <location>
        <begin position="1"/>
        <end position="27"/>
    </location>
</feature>
<gene>
    <name evidence="2" type="ORF">SS37A_17960</name>
</gene>
<dbReference type="RefSeq" id="WP_281927395.1">
    <property type="nucleotide sequence ID" value="NZ_AP027142.1"/>
</dbReference>
<keyword evidence="1" id="KW-0732">Signal</keyword>
<organism evidence="2 3">
    <name type="scientific">Methylocystis iwaonis</name>
    <dbReference type="NCBI Taxonomy" id="2885079"/>
    <lineage>
        <taxon>Bacteria</taxon>
        <taxon>Pseudomonadati</taxon>
        <taxon>Pseudomonadota</taxon>
        <taxon>Alphaproteobacteria</taxon>
        <taxon>Hyphomicrobiales</taxon>
        <taxon>Methylocystaceae</taxon>
        <taxon>Methylocystis</taxon>
    </lineage>
</organism>
<name>A0ABM8E8G6_9HYPH</name>
<dbReference type="EMBL" id="AP027142">
    <property type="protein sequence ID" value="BDV34267.1"/>
    <property type="molecule type" value="Genomic_DNA"/>
</dbReference>
<dbReference type="Proteomes" id="UP001317629">
    <property type="component" value="Chromosome"/>
</dbReference>
<evidence type="ECO:0000313" key="3">
    <source>
        <dbReference type="Proteomes" id="UP001317629"/>
    </source>
</evidence>